<dbReference type="AlphaFoldDB" id="A0A671E9Z8"/>
<keyword evidence="1" id="KW-0812">Transmembrane</keyword>
<dbReference type="Ensembl" id="ENSRFET00010008028.1">
    <property type="protein sequence ID" value="ENSRFEP00010007342.1"/>
    <property type="gene ID" value="ENSRFEG00010004948.1"/>
</dbReference>
<dbReference type="GO" id="GO:0009897">
    <property type="term" value="C:external side of plasma membrane"/>
    <property type="evidence" value="ECO:0007669"/>
    <property type="project" value="TreeGrafter"/>
</dbReference>
<reference evidence="3" key="3">
    <citation type="submission" date="2018-12" db="EMBL/GenBank/DDBJ databases">
        <title>G10K-VGP greater horseshoe bat female genome, primary haplotype.</title>
        <authorList>
            <person name="Teeling E."/>
            <person name="Myers G."/>
            <person name="Vernes S."/>
            <person name="Pippel M."/>
            <person name="Winkler S."/>
            <person name="Fedrigo O."/>
            <person name="Rhie A."/>
            <person name="Koren S."/>
            <person name="Phillippy A."/>
            <person name="Lewin H."/>
            <person name="Damas J."/>
            <person name="Howe K."/>
            <person name="Mountcastle J."/>
            <person name="Jarvis E.D."/>
        </authorList>
    </citation>
    <scope>NUCLEOTIDE SEQUENCE [LARGE SCALE GENOMIC DNA]</scope>
</reference>
<accession>A0A671E9Z8</accession>
<keyword evidence="1" id="KW-1133">Transmembrane helix</keyword>
<feature type="transmembrane region" description="Helical" evidence="1">
    <location>
        <begin position="21"/>
        <end position="48"/>
    </location>
</feature>
<dbReference type="Gene3D" id="3.10.100.10">
    <property type="entry name" value="Mannose-Binding Protein A, subunit A"/>
    <property type="match status" value="1"/>
</dbReference>
<reference evidence="2" key="4">
    <citation type="submission" date="2025-08" db="UniProtKB">
        <authorList>
            <consortium name="Ensembl"/>
        </authorList>
    </citation>
    <scope>IDENTIFICATION</scope>
</reference>
<reference evidence="2 3" key="2">
    <citation type="journal article" date="2018" name="Annu Rev Anim Biosci">
        <title>Bat Biology, Genomes, and the Bat1K Project: To Generate Chromosome-Level Genomes for All Living Bat Species.</title>
        <authorList>
            <person name="Teeling E.C."/>
            <person name="Vernes S.C."/>
            <person name="Davalos L.M."/>
            <person name="Ray D.A."/>
            <person name="Gilbert M.T.P."/>
            <person name="Myers E."/>
        </authorList>
    </citation>
    <scope>NUCLEOTIDE SEQUENCE</scope>
</reference>
<dbReference type="InParanoid" id="A0A671E9Z8"/>
<keyword evidence="3" id="KW-1185">Reference proteome</keyword>
<evidence type="ECO:0000256" key="1">
    <source>
        <dbReference type="SAM" id="Phobius"/>
    </source>
</evidence>
<dbReference type="GeneTree" id="ENSGT00940000163004"/>
<dbReference type="InterPro" id="IPR050828">
    <property type="entry name" value="C-type_lectin/matrix_domain"/>
</dbReference>
<dbReference type="Proteomes" id="UP000472240">
    <property type="component" value="Chromosome 10"/>
</dbReference>
<name>A0A671E9Z8_RHIFE</name>
<dbReference type="PANTHER" id="PTHR45710">
    <property type="entry name" value="C-TYPE LECTIN DOMAIN-CONTAINING PROTEIN 180"/>
    <property type="match status" value="1"/>
</dbReference>
<dbReference type="InterPro" id="IPR016186">
    <property type="entry name" value="C-type_lectin-like/link_sf"/>
</dbReference>
<proteinExistence type="predicted"/>
<organism evidence="2 3">
    <name type="scientific">Rhinolophus ferrumequinum</name>
    <name type="common">Greater horseshoe bat</name>
    <dbReference type="NCBI Taxonomy" id="59479"/>
    <lineage>
        <taxon>Eukaryota</taxon>
        <taxon>Metazoa</taxon>
        <taxon>Chordata</taxon>
        <taxon>Craniata</taxon>
        <taxon>Vertebrata</taxon>
        <taxon>Euteleostomi</taxon>
        <taxon>Mammalia</taxon>
        <taxon>Eutheria</taxon>
        <taxon>Laurasiatheria</taxon>
        <taxon>Chiroptera</taxon>
        <taxon>Yinpterochiroptera</taxon>
        <taxon>Rhinolophoidea</taxon>
        <taxon>Rhinolophidae</taxon>
        <taxon>Rhinolophinae</taxon>
        <taxon>Rhinolophus</taxon>
    </lineage>
</organism>
<keyword evidence="1" id="KW-0472">Membrane</keyword>
<evidence type="ECO:0000313" key="3">
    <source>
        <dbReference type="Proteomes" id="UP000472240"/>
    </source>
</evidence>
<dbReference type="SUPFAM" id="SSF56436">
    <property type="entry name" value="C-type lectin-like"/>
    <property type="match status" value="1"/>
</dbReference>
<evidence type="ECO:0000313" key="2">
    <source>
        <dbReference type="Ensembl" id="ENSRFEP00010007342.1"/>
    </source>
</evidence>
<protein>
    <recommendedName>
        <fullName evidence="4">C-type lectin domain family 2 member D</fullName>
    </recommendedName>
</protein>
<reference evidence="2" key="5">
    <citation type="submission" date="2025-09" db="UniProtKB">
        <authorList>
            <consortium name="Ensembl"/>
        </authorList>
    </citation>
    <scope>IDENTIFICATION</scope>
</reference>
<dbReference type="InterPro" id="IPR016187">
    <property type="entry name" value="CTDL_fold"/>
</dbReference>
<dbReference type="PANTHER" id="PTHR45710:SF35">
    <property type="entry name" value="C-TYPE LECTIN DOMAIN FAMILY 2 MEMBER D"/>
    <property type="match status" value="1"/>
</dbReference>
<reference evidence="2 3" key="1">
    <citation type="journal article" date="2015" name="Annu Rev Anim Biosci">
        <title>The Genome 10K Project: a way forward.</title>
        <authorList>
            <person name="Koepfli K.P."/>
            <person name="Paten B."/>
            <person name="O'Brien S.J."/>
            <person name="Koepfli K.P."/>
            <person name="Paten B."/>
            <person name="Antunes A."/>
            <person name="Belov K."/>
            <person name="Bustamante C."/>
            <person name="Castoe T.A."/>
            <person name="Clawson H."/>
            <person name="Crawford A.J."/>
            <person name="Diekhans M."/>
            <person name="Distel D."/>
            <person name="Durbin R."/>
            <person name="Earl D."/>
            <person name="Fujita M.K."/>
            <person name="Gamble T."/>
            <person name="Georges A."/>
            <person name="Gemmell N."/>
            <person name="Gilbert M.T."/>
            <person name="Graves J.M."/>
            <person name="Green R.E."/>
            <person name="Hickey G."/>
            <person name="Jarvis E.D."/>
            <person name="Johnson W."/>
            <person name="Komissarov A."/>
            <person name="Korf I."/>
            <person name="Kuhn R."/>
            <person name="Larkin D.M."/>
            <person name="Lewin H."/>
            <person name="Lopez J.V."/>
            <person name="Ma J."/>
            <person name="Marques-Bonet T."/>
            <person name="Miller W."/>
            <person name="Murphy R."/>
            <person name="Pevzner P."/>
            <person name="Shapiro B."/>
            <person name="Steiner C."/>
            <person name="Tamazian G."/>
            <person name="Venkatesh B."/>
            <person name="Wang J."/>
            <person name="Wayne R."/>
            <person name="Wiley E."/>
            <person name="Yang H."/>
            <person name="Zhang G."/>
            <person name="Haussler D."/>
            <person name="Ryder O."/>
            <person name="O'Brien S.J."/>
        </authorList>
    </citation>
    <scope>NUCLEOTIDE SEQUENCE</scope>
</reference>
<sequence>YLYFVGKNLQRKFVEFISPITAAKVICCLIIIAVLVVSVIVLSVFLGVRLSVPVLECPAQKDGLFAACPERWIGLGKKCFYFSEDIRNWTYSQAFCASLKANLARIETLEELVRNVFGSWSLLNT</sequence>
<evidence type="ECO:0008006" key="4">
    <source>
        <dbReference type="Google" id="ProtNLM"/>
    </source>
</evidence>